<comment type="similarity">
    <text evidence="1">Belongs to the sulfotransferase 1 family.</text>
</comment>
<proteinExistence type="inferred from homology"/>
<accession>A0A814SYS4</accession>
<protein>
    <recommendedName>
        <fullName evidence="3">Sulfotransferase domain-containing protein</fullName>
    </recommendedName>
</protein>
<sequence>MVESFSKIKIIEGIAIPDFWDAEIFRSALNYKAQSDDIFLVVYPKSGITWMQVILYTLMNDGEAFDNSMAEYFARTPFLELVGERGIKNMHRPCVIKTHLPFNRVSYHKNAKYICVVRNPKDVCVSLYYFLFKIFGIQPNRTLFDAFFEDFINGNVPFGDYFEHLHSIWQHKDDANVFLTSYEEMKRDLPEVIDRIAQFMNIELSDNLLEHIATYSSFNYMKERFHKAYTAQARIALASEALDEPLPIDRIALQNLDRRIIVREGATGNWSSAMSEEQSQRIDKIFAEKTADMPGVDKLFLPYYV</sequence>
<feature type="domain" description="Sulfotransferase" evidence="3">
    <location>
        <begin position="36"/>
        <end position="293"/>
    </location>
</feature>
<dbReference type="Proteomes" id="UP000663864">
    <property type="component" value="Unassembled WGS sequence"/>
</dbReference>
<evidence type="ECO:0000313" key="6">
    <source>
        <dbReference type="Proteomes" id="UP000663864"/>
    </source>
</evidence>
<evidence type="ECO:0000256" key="1">
    <source>
        <dbReference type="ARBA" id="ARBA00005771"/>
    </source>
</evidence>
<dbReference type="AlphaFoldDB" id="A0A814SYS4"/>
<evidence type="ECO:0000313" key="4">
    <source>
        <dbReference type="EMBL" id="CAF1153953.1"/>
    </source>
</evidence>
<dbReference type="SUPFAM" id="SSF52540">
    <property type="entry name" value="P-loop containing nucleoside triphosphate hydrolases"/>
    <property type="match status" value="1"/>
</dbReference>
<evidence type="ECO:0000256" key="2">
    <source>
        <dbReference type="ARBA" id="ARBA00022679"/>
    </source>
</evidence>
<dbReference type="PANTHER" id="PTHR11783">
    <property type="entry name" value="SULFOTRANSFERASE SULT"/>
    <property type="match status" value="1"/>
</dbReference>
<comment type="caution">
    <text evidence="4">The sequence shown here is derived from an EMBL/GenBank/DDBJ whole genome shotgun (WGS) entry which is preliminary data.</text>
</comment>
<name>A0A814SYS4_9BILA</name>
<dbReference type="EMBL" id="CAJNOT010001149">
    <property type="protein sequence ID" value="CAF1153953.1"/>
    <property type="molecule type" value="Genomic_DNA"/>
</dbReference>
<evidence type="ECO:0000313" key="5">
    <source>
        <dbReference type="EMBL" id="CAF3928953.1"/>
    </source>
</evidence>
<gene>
    <name evidence="5" type="ORF">JBS370_LOCUS22347</name>
    <name evidence="4" type="ORF">ZHD862_LOCUS20314</name>
</gene>
<keyword evidence="2" id="KW-0808">Transferase</keyword>
<organism evidence="4 6">
    <name type="scientific">Rotaria sordida</name>
    <dbReference type="NCBI Taxonomy" id="392033"/>
    <lineage>
        <taxon>Eukaryota</taxon>
        <taxon>Metazoa</taxon>
        <taxon>Spiralia</taxon>
        <taxon>Gnathifera</taxon>
        <taxon>Rotifera</taxon>
        <taxon>Eurotatoria</taxon>
        <taxon>Bdelloidea</taxon>
        <taxon>Philodinida</taxon>
        <taxon>Philodinidae</taxon>
        <taxon>Rotaria</taxon>
    </lineage>
</organism>
<dbReference type="EMBL" id="CAJOBD010003110">
    <property type="protein sequence ID" value="CAF3928953.1"/>
    <property type="molecule type" value="Genomic_DNA"/>
</dbReference>
<dbReference type="Proteomes" id="UP000663836">
    <property type="component" value="Unassembled WGS sequence"/>
</dbReference>
<evidence type="ECO:0000259" key="3">
    <source>
        <dbReference type="Pfam" id="PF00685"/>
    </source>
</evidence>
<dbReference type="InterPro" id="IPR027417">
    <property type="entry name" value="P-loop_NTPase"/>
</dbReference>
<dbReference type="InterPro" id="IPR000863">
    <property type="entry name" value="Sulfotransferase_dom"/>
</dbReference>
<dbReference type="Pfam" id="PF00685">
    <property type="entry name" value="Sulfotransfer_1"/>
    <property type="match status" value="1"/>
</dbReference>
<dbReference type="GO" id="GO:0008146">
    <property type="term" value="F:sulfotransferase activity"/>
    <property type="evidence" value="ECO:0007669"/>
    <property type="project" value="InterPro"/>
</dbReference>
<dbReference type="Gene3D" id="3.40.50.300">
    <property type="entry name" value="P-loop containing nucleotide triphosphate hydrolases"/>
    <property type="match status" value="1"/>
</dbReference>
<reference evidence="4" key="1">
    <citation type="submission" date="2021-02" db="EMBL/GenBank/DDBJ databases">
        <authorList>
            <person name="Nowell W R."/>
        </authorList>
    </citation>
    <scope>NUCLEOTIDE SEQUENCE</scope>
</reference>